<feature type="compositionally biased region" description="Low complexity" evidence="5">
    <location>
        <begin position="786"/>
        <end position="813"/>
    </location>
</feature>
<evidence type="ECO:0000256" key="4">
    <source>
        <dbReference type="ARBA" id="ARBA00023242"/>
    </source>
</evidence>
<feature type="compositionally biased region" description="Polar residues" evidence="5">
    <location>
        <begin position="1796"/>
        <end position="1805"/>
    </location>
</feature>
<dbReference type="Pfam" id="PF01388">
    <property type="entry name" value="ARID"/>
    <property type="match status" value="1"/>
</dbReference>
<feature type="region of interest" description="Disordered" evidence="5">
    <location>
        <begin position="1667"/>
        <end position="1805"/>
    </location>
</feature>
<feature type="region of interest" description="Disordered" evidence="5">
    <location>
        <begin position="166"/>
        <end position="300"/>
    </location>
</feature>
<dbReference type="InterPro" id="IPR036431">
    <property type="entry name" value="ARID_dom_sf"/>
</dbReference>
<feature type="compositionally biased region" description="Basic and acidic residues" evidence="5">
    <location>
        <begin position="1675"/>
        <end position="1686"/>
    </location>
</feature>
<evidence type="ECO:0000256" key="3">
    <source>
        <dbReference type="ARBA" id="ARBA00022853"/>
    </source>
</evidence>
<feature type="compositionally biased region" description="Low complexity" evidence="5">
    <location>
        <begin position="884"/>
        <end position="896"/>
    </location>
</feature>
<dbReference type="InterPro" id="IPR001606">
    <property type="entry name" value="ARID_dom"/>
</dbReference>
<dbReference type="EMBL" id="JAUCMV010000001">
    <property type="protein sequence ID" value="KAK0428679.1"/>
    <property type="molecule type" value="Genomic_DNA"/>
</dbReference>
<dbReference type="InterPro" id="IPR021906">
    <property type="entry name" value="BAF250/Osa"/>
</dbReference>
<dbReference type="GO" id="GO:0045893">
    <property type="term" value="P:positive regulation of DNA-templated transcription"/>
    <property type="evidence" value="ECO:0007669"/>
    <property type="project" value="TreeGrafter"/>
</dbReference>
<feature type="compositionally biased region" description="Basic and acidic residues" evidence="5">
    <location>
        <begin position="1717"/>
        <end position="1728"/>
    </location>
</feature>
<evidence type="ECO:0000313" key="7">
    <source>
        <dbReference type="EMBL" id="KAK0428679.1"/>
    </source>
</evidence>
<feature type="compositionally biased region" description="Pro residues" evidence="5">
    <location>
        <begin position="732"/>
        <end position="747"/>
    </location>
</feature>
<comment type="subcellular location">
    <subcellularLocation>
        <location evidence="1">Nucleus</location>
    </subcellularLocation>
</comment>
<proteinExistence type="predicted"/>
<dbReference type="GO" id="GO:0071565">
    <property type="term" value="C:nBAF complex"/>
    <property type="evidence" value="ECO:0007669"/>
    <property type="project" value="TreeGrafter"/>
</dbReference>
<dbReference type="GO" id="GO:0031491">
    <property type="term" value="F:nucleosome binding"/>
    <property type="evidence" value="ECO:0007669"/>
    <property type="project" value="TreeGrafter"/>
</dbReference>
<reference evidence="7" key="1">
    <citation type="submission" date="2023-06" db="EMBL/GenBank/DDBJ databases">
        <title>Genomic analysis of the entomopathogenic nematode Steinernema hermaphroditum.</title>
        <authorList>
            <person name="Schwarz E.M."/>
            <person name="Heppert J.K."/>
            <person name="Baniya A."/>
            <person name="Schwartz H.T."/>
            <person name="Tan C.-H."/>
            <person name="Antoshechkin I."/>
            <person name="Sternberg P.W."/>
            <person name="Goodrich-Blair H."/>
            <person name="Dillman A.R."/>
        </authorList>
    </citation>
    <scope>NUCLEOTIDE SEQUENCE</scope>
    <source>
        <strain evidence="7">PS9179</strain>
        <tissue evidence="7">Whole animal</tissue>
    </source>
</reference>
<dbReference type="PANTHER" id="PTHR12656:SF5">
    <property type="entry name" value="TRITHORAX GROUP PROTEIN OSA"/>
    <property type="match status" value="1"/>
</dbReference>
<dbReference type="GO" id="GO:0035060">
    <property type="term" value="C:brahma complex"/>
    <property type="evidence" value="ECO:0007669"/>
    <property type="project" value="InterPro"/>
</dbReference>
<name>A0AA39IT34_9BILA</name>
<dbReference type="PROSITE" id="PS51011">
    <property type="entry name" value="ARID"/>
    <property type="match status" value="1"/>
</dbReference>
<dbReference type="PANTHER" id="PTHR12656">
    <property type="entry name" value="BRG-1 ASSOCIATED FACTOR 250 BAF250"/>
    <property type="match status" value="1"/>
</dbReference>
<feature type="compositionally biased region" description="Low complexity" evidence="5">
    <location>
        <begin position="1016"/>
        <end position="1059"/>
    </location>
</feature>
<feature type="region of interest" description="Disordered" evidence="5">
    <location>
        <begin position="1"/>
        <end position="109"/>
    </location>
</feature>
<dbReference type="GO" id="GO:0006338">
    <property type="term" value="P:chromatin remodeling"/>
    <property type="evidence" value="ECO:0007669"/>
    <property type="project" value="InterPro"/>
</dbReference>
<evidence type="ECO:0000256" key="5">
    <source>
        <dbReference type="SAM" id="MobiDB-lite"/>
    </source>
</evidence>
<feature type="compositionally biased region" description="Low complexity" evidence="5">
    <location>
        <begin position="748"/>
        <end position="767"/>
    </location>
</feature>
<feature type="region of interest" description="Disordered" evidence="5">
    <location>
        <begin position="1219"/>
        <end position="1241"/>
    </location>
</feature>
<dbReference type="SUPFAM" id="SSF46774">
    <property type="entry name" value="ARID-like"/>
    <property type="match status" value="1"/>
</dbReference>
<feature type="region of interest" description="Disordered" evidence="5">
    <location>
        <begin position="430"/>
        <end position="503"/>
    </location>
</feature>
<protein>
    <recommendedName>
        <fullName evidence="6">ARID domain-containing protein</fullName>
    </recommendedName>
</protein>
<keyword evidence="8" id="KW-1185">Reference proteome</keyword>
<evidence type="ECO:0000256" key="2">
    <source>
        <dbReference type="ARBA" id="ARBA00022553"/>
    </source>
</evidence>
<dbReference type="Pfam" id="PF12031">
    <property type="entry name" value="BAF250_C"/>
    <property type="match status" value="1"/>
</dbReference>
<accession>A0AA39IT34</accession>
<dbReference type="Gene3D" id="1.10.150.60">
    <property type="entry name" value="ARID DNA-binding domain"/>
    <property type="match status" value="1"/>
</dbReference>
<feature type="compositionally biased region" description="Pro residues" evidence="5">
    <location>
        <begin position="174"/>
        <end position="219"/>
    </location>
</feature>
<feature type="domain" description="ARID" evidence="6">
    <location>
        <begin position="322"/>
        <end position="415"/>
    </location>
</feature>
<feature type="compositionally biased region" description="Low complexity" evidence="5">
    <location>
        <begin position="1691"/>
        <end position="1713"/>
    </location>
</feature>
<dbReference type="InterPro" id="IPR016024">
    <property type="entry name" value="ARM-type_fold"/>
</dbReference>
<feature type="compositionally biased region" description="Pro residues" evidence="5">
    <location>
        <begin position="999"/>
        <end position="1015"/>
    </location>
</feature>
<keyword evidence="3" id="KW-0156">Chromatin regulator</keyword>
<dbReference type="SMART" id="SM01014">
    <property type="entry name" value="ARID"/>
    <property type="match status" value="1"/>
</dbReference>
<comment type="caution">
    <text evidence="7">The sequence shown here is derived from an EMBL/GenBank/DDBJ whole genome shotgun (WGS) entry which is preliminary data.</text>
</comment>
<dbReference type="GO" id="GO:0006357">
    <property type="term" value="P:regulation of transcription by RNA polymerase II"/>
    <property type="evidence" value="ECO:0007669"/>
    <property type="project" value="TreeGrafter"/>
</dbReference>
<feature type="compositionally biased region" description="Low complexity" evidence="5">
    <location>
        <begin position="94"/>
        <end position="109"/>
    </location>
</feature>
<feature type="compositionally biased region" description="Basic and acidic residues" evidence="5">
    <location>
        <begin position="1"/>
        <end position="11"/>
    </location>
</feature>
<dbReference type="GO" id="GO:0005654">
    <property type="term" value="C:nucleoplasm"/>
    <property type="evidence" value="ECO:0007669"/>
    <property type="project" value="TreeGrafter"/>
</dbReference>
<dbReference type="SMART" id="SM00501">
    <property type="entry name" value="BRIGHT"/>
    <property type="match status" value="1"/>
</dbReference>
<gene>
    <name evidence="7" type="ORF">QR680_010941</name>
</gene>
<feature type="region of interest" description="Disordered" evidence="5">
    <location>
        <begin position="723"/>
        <end position="1068"/>
    </location>
</feature>
<organism evidence="7 8">
    <name type="scientific">Steinernema hermaphroditum</name>
    <dbReference type="NCBI Taxonomy" id="289476"/>
    <lineage>
        <taxon>Eukaryota</taxon>
        <taxon>Metazoa</taxon>
        <taxon>Ecdysozoa</taxon>
        <taxon>Nematoda</taxon>
        <taxon>Chromadorea</taxon>
        <taxon>Rhabditida</taxon>
        <taxon>Tylenchina</taxon>
        <taxon>Panagrolaimomorpha</taxon>
        <taxon>Strongyloidoidea</taxon>
        <taxon>Steinernematidae</taxon>
        <taxon>Steinernema</taxon>
    </lineage>
</organism>
<dbReference type="InterPro" id="IPR033388">
    <property type="entry name" value="BAF250_C"/>
</dbReference>
<evidence type="ECO:0000313" key="8">
    <source>
        <dbReference type="Proteomes" id="UP001175271"/>
    </source>
</evidence>
<evidence type="ECO:0000259" key="6">
    <source>
        <dbReference type="PROSITE" id="PS51011"/>
    </source>
</evidence>
<feature type="compositionally biased region" description="Low complexity" evidence="5">
    <location>
        <begin position="270"/>
        <end position="288"/>
    </location>
</feature>
<dbReference type="Proteomes" id="UP001175271">
    <property type="component" value="Unassembled WGS sequence"/>
</dbReference>
<keyword evidence="2" id="KW-0597">Phosphoprotein</keyword>
<feature type="compositionally biased region" description="Low complexity" evidence="5">
    <location>
        <begin position="462"/>
        <end position="477"/>
    </location>
</feature>
<feature type="compositionally biased region" description="Low complexity" evidence="5">
    <location>
        <begin position="19"/>
        <end position="39"/>
    </location>
</feature>
<feature type="compositionally biased region" description="Pro residues" evidence="5">
    <location>
        <begin position="478"/>
        <end position="498"/>
    </location>
</feature>
<evidence type="ECO:0000256" key="1">
    <source>
        <dbReference type="ARBA" id="ARBA00004123"/>
    </source>
</evidence>
<dbReference type="SUPFAM" id="SSF48371">
    <property type="entry name" value="ARM repeat"/>
    <property type="match status" value="1"/>
</dbReference>
<dbReference type="GO" id="GO:0003677">
    <property type="term" value="F:DNA binding"/>
    <property type="evidence" value="ECO:0007669"/>
    <property type="project" value="InterPro"/>
</dbReference>
<feature type="compositionally biased region" description="Polar residues" evidence="5">
    <location>
        <begin position="40"/>
        <end position="80"/>
    </location>
</feature>
<dbReference type="GO" id="GO:0016514">
    <property type="term" value="C:SWI/SNF complex"/>
    <property type="evidence" value="ECO:0007669"/>
    <property type="project" value="InterPro"/>
</dbReference>
<feature type="compositionally biased region" description="Basic and acidic residues" evidence="5">
    <location>
        <begin position="1229"/>
        <end position="1241"/>
    </location>
</feature>
<feature type="compositionally biased region" description="Pro residues" evidence="5">
    <location>
        <begin position="922"/>
        <end position="933"/>
    </location>
</feature>
<keyword evidence="4" id="KW-0539">Nucleus</keyword>
<sequence>MSDSSPAKEEAPTQPTPPAETSSAPSDSAPAQTSSATPTLNNLLNKPSSAESTPAPTQTSSGPPSNATVPFGSPQASPVPNGSAAKPHPPPASQPQQLPPHQDAYAATAAAVAAGAGSYPMPKNPGMPPGAPLQAMYEQAPPPHMQAHPPPHHVYYGQPPPPHHPYWQQMPRYPGVPPQGSPYYPPPPQAYPPQYYPPPQPHQGPPPPMHMQHRPPVPPADYIKAQQQRDGAATPAAIGGQLVPQSPGGASSVAGGEDGGLDAAKSPSWAARSAPQQPSTSAAAGAPPQGMPPQPVAPGKNIQSIVDKLTGPVTEQNPARVMPDRRRFFESLVLFCEQNGDPITAPPQVSKQNIDLHRLYIAVRSKGGFMEVTKSKIWKNLCQQASSAITESSAAGYQLRKHYEKYLLKMECAETHRSYDEMIEFANKLKKKKKPAERDSTGGAGPSDTGAATPATPGQQHTGPPSAASTPAPQGAPGAPPMQQPPPQATPTPAPPRPASWHAHTFSRSLSGISVTLLLGRCASQHRHSNTNAAITNANQPAAISAAVKALLLRLLQRPRLSLLPVLALHQSAAAALHHSRLSVSPVVRHRHRHRRRRRPYLRGLPPRATTSKIYHPPYPQPSSGHVLHGSSSYAAVAYPSASGNRLPNPQQQNPHHLAAAAAAAAAVRASGPGGYPVAANGQFLHNYYAPPQRAQYPSGCSPNPSSSASSAYAYRRAAADALYPPSANGQGPPPAGYHPGPPPPGADPNAAYYYPQQQQQPHGWPQGAPPQGYPYGAPRMPPPQSYEEQQRYYQQHPHMQPMPQQPPAQQHPSNTLQVDVAGGSQVNSRAPSTGPAAGTPDSSSQMSAPGEDAANRPQSRPAVAPTPPVSITQQQQQPPPQGYYPGAAPSTSYGSPRPPPPRPTYPMAADGASTSGAYPPGMYPPGTHPPPMWQQQPRYPGQPQVPPQQQMQPPQGYSQQRRAPFPPYHLGQPGVPPGAPSPGSGAAAQMRQRYGAQPPQPGPPQGAVPQPTPTPSMMSSRSQNPAMPTPASHHHAPATTAALMSASSAQQQQSQQQSLFPPGTIEATQPLLRRRRKVLSKDLCGAVPKRVMMALRSALDTEVVWAVNALNVILYDDSNPGAIGAFSIHQQPDLLNLIVEHLRASVTLLFPEVFKKDAKSPFAAIPTIDDDGFWSTEDEKTGMKQLVNSRNSSDFNKVSRFGRGVRVEKKKVDLPLELRRYRPAGSEPNDKENEGRDSAKDNILDAGLGARLAEKLEKAYKLECCLMKEPIVPGVKKEAAPVDQKPDIEVKKEPVEESVEEPALQNIKPAEWTEHVSVKATGLTTKFEALQKQVNRCLAFSNILRGYSFLPGNDGAMARHACLLYLLGRFLKLRCDEVSFATKRRERAEAAYAKLKESEDEQLDSSNGQATNGSGVISKCVDFEDDANKIMDDLANQLRDDAFVILCHLSVQLKLAEHDSEVSWPIFDGLIHWTVTQSITAKDPLVLPGVLPPRAYALEILCKMSVIEANVDLLVATGPWNRFEAFLERLASWLAMSEDVHYREFSLVILNAICNISDEAVYFTCLHTPALAHIVYFLEFTDTAMHSVVTQQGMTALRDSPELMGTSVGMLRRAATLLHNFCRVEECRKLFIKQQQRLLALSMSQLMDSRVAQMIVETLYEVPRAEEETAVDLQQKEEAEKPKEEEQADDSSPTAATTATNDDASSAASTSSPEQKTAESPKPEEKLTNGTPVSEGSPVPSDDSLFRAPKVKKRPATPVVMENGSNGDCKKRRRLENGTNGKKLNGSIEVDHTATTKNSMAAVA</sequence>
<feature type="compositionally biased region" description="Low complexity" evidence="5">
    <location>
        <begin position="935"/>
        <end position="962"/>
    </location>
</feature>